<evidence type="ECO:0000313" key="2">
    <source>
        <dbReference type="Proteomes" id="UP001162992"/>
    </source>
</evidence>
<keyword evidence="2" id="KW-1185">Reference proteome</keyword>
<accession>A0ACC2E7X9</accession>
<name>A0ACC2E7X9_DIPCM</name>
<gene>
    <name evidence="1" type="ORF">O6H91_03G066500</name>
</gene>
<evidence type="ECO:0000313" key="1">
    <source>
        <dbReference type="EMBL" id="KAJ7562367.1"/>
    </source>
</evidence>
<comment type="caution">
    <text evidence="1">The sequence shown here is derived from an EMBL/GenBank/DDBJ whole genome shotgun (WGS) entry which is preliminary data.</text>
</comment>
<proteinExistence type="predicted"/>
<protein>
    <submittedName>
        <fullName evidence="1">Uncharacterized protein</fullName>
    </submittedName>
</protein>
<dbReference type="EMBL" id="CM055094">
    <property type="protein sequence ID" value="KAJ7562367.1"/>
    <property type="molecule type" value="Genomic_DNA"/>
</dbReference>
<organism evidence="1 2">
    <name type="scientific">Diphasiastrum complanatum</name>
    <name type="common">Issler's clubmoss</name>
    <name type="synonym">Lycopodium complanatum</name>
    <dbReference type="NCBI Taxonomy" id="34168"/>
    <lineage>
        <taxon>Eukaryota</taxon>
        <taxon>Viridiplantae</taxon>
        <taxon>Streptophyta</taxon>
        <taxon>Embryophyta</taxon>
        <taxon>Tracheophyta</taxon>
        <taxon>Lycopodiopsida</taxon>
        <taxon>Lycopodiales</taxon>
        <taxon>Lycopodiaceae</taxon>
        <taxon>Lycopodioideae</taxon>
        <taxon>Diphasiastrum</taxon>
    </lineage>
</organism>
<sequence>MVAWFWIFQKLAGLAITFRVMIGLRSLILRKHYYFSTILVSCLARKVLFCEGVDRKERFFVEYLCRFINRQGSNNHSSNRYSILLVRAFSRLQKACHNLMVVFDRRIFCPLPTVSLMPPIRLW</sequence>
<reference evidence="2" key="1">
    <citation type="journal article" date="2024" name="Proc. Natl. Acad. Sci. U.S.A.">
        <title>Extraordinary preservation of gene collinearity over three hundred million years revealed in homosporous lycophytes.</title>
        <authorList>
            <person name="Li C."/>
            <person name="Wickell D."/>
            <person name="Kuo L.Y."/>
            <person name="Chen X."/>
            <person name="Nie B."/>
            <person name="Liao X."/>
            <person name="Peng D."/>
            <person name="Ji J."/>
            <person name="Jenkins J."/>
            <person name="Williams M."/>
            <person name="Shu S."/>
            <person name="Plott C."/>
            <person name="Barry K."/>
            <person name="Rajasekar S."/>
            <person name="Grimwood J."/>
            <person name="Han X."/>
            <person name="Sun S."/>
            <person name="Hou Z."/>
            <person name="He W."/>
            <person name="Dai G."/>
            <person name="Sun C."/>
            <person name="Schmutz J."/>
            <person name="Leebens-Mack J.H."/>
            <person name="Li F.W."/>
            <person name="Wang L."/>
        </authorList>
    </citation>
    <scope>NUCLEOTIDE SEQUENCE [LARGE SCALE GENOMIC DNA]</scope>
    <source>
        <strain evidence="2">cv. PW_Plant_1</strain>
    </source>
</reference>
<dbReference type="Proteomes" id="UP001162992">
    <property type="component" value="Chromosome 3"/>
</dbReference>